<name>A0A558R850_9SPHN</name>
<dbReference type="AlphaFoldDB" id="A0A558R850"/>
<protein>
    <submittedName>
        <fullName evidence="3">M15 family metallopeptidase</fullName>
    </submittedName>
</protein>
<dbReference type="InterPro" id="IPR039561">
    <property type="entry name" value="Peptidase_M15C"/>
</dbReference>
<organism evidence="3 4">
    <name type="scientific">Alterirhizorhabdus solaris</name>
    <dbReference type="NCBI Taxonomy" id="2529389"/>
    <lineage>
        <taxon>Bacteria</taxon>
        <taxon>Pseudomonadati</taxon>
        <taxon>Pseudomonadota</taxon>
        <taxon>Alphaproteobacteria</taxon>
        <taxon>Sphingomonadales</taxon>
        <taxon>Rhizorhabdaceae</taxon>
        <taxon>Alterirhizorhabdus</taxon>
    </lineage>
</organism>
<reference evidence="3 4" key="1">
    <citation type="submission" date="2019-07" db="EMBL/GenBank/DDBJ databases">
        <title>Sphingomonas solaris sp. nov., isolated from a solar panel from Boston, Massachusetts.</title>
        <authorList>
            <person name="Tanner K."/>
            <person name="Pascual J."/>
            <person name="Mancuso C."/>
            <person name="Pereto J."/>
            <person name="Khalil A."/>
            <person name="Vilanova C."/>
        </authorList>
    </citation>
    <scope>NUCLEOTIDE SEQUENCE [LARGE SCALE GENOMIC DNA]</scope>
    <source>
        <strain evidence="3 4">R4DWN</strain>
    </source>
</reference>
<accession>A0A558R850</accession>
<gene>
    <name evidence="3" type="ORF">FOY91_06650</name>
</gene>
<evidence type="ECO:0000313" key="3">
    <source>
        <dbReference type="EMBL" id="TVV75536.1"/>
    </source>
</evidence>
<dbReference type="OrthoDB" id="8479979at2"/>
<dbReference type="Proteomes" id="UP000318681">
    <property type="component" value="Unassembled WGS sequence"/>
</dbReference>
<dbReference type="InterPro" id="IPR009045">
    <property type="entry name" value="Zn_M74/Hedgehog-like"/>
</dbReference>
<feature type="domain" description="Peptidase M15C" evidence="2">
    <location>
        <begin position="97"/>
        <end position="158"/>
    </location>
</feature>
<dbReference type="Gene3D" id="3.30.1380.10">
    <property type="match status" value="1"/>
</dbReference>
<keyword evidence="4" id="KW-1185">Reference proteome</keyword>
<evidence type="ECO:0000259" key="2">
    <source>
        <dbReference type="Pfam" id="PF13539"/>
    </source>
</evidence>
<dbReference type="SUPFAM" id="SSF55166">
    <property type="entry name" value="Hedgehog/DD-peptidase"/>
    <property type="match status" value="1"/>
</dbReference>
<feature type="region of interest" description="Disordered" evidence="1">
    <location>
        <begin position="139"/>
        <end position="161"/>
    </location>
</feature>
<proteinExistence type="predicted"/>
<dbReference type="RefSeq" id="WP_145149362.1">
    <property type="nucleotide sequence ID" value="NZ_VNIM01000019.1"/>
</dbReference>
<dbReference type="EMBL" id="VNIM01000019">
    <property type="protein sequence ID" value="TVV75536.1"/>
    <property type="molecule type" value="Genomic_DNA"/>
</dbReference>
<dbReference type="Pfam" id="PF13539">
    <property type="entry name" value="Peptidase_M15_4"/>
    <property type="match status" value="1"/>
</dbReference>
<feature type="compositionally biased region" description="Basic and acidic residues" evidence="1">
    <location>
        <begin position="142"/>
        <end position="154"/>
    </location>
</feature>
<evidence type="ECO:0000256" key="1">
    <source>
        <dbReference type="SAM" id="MobiDB-lite"/>
    </source>
</evidence>
<sequence length="161" mass="17646">MSITLGARSVARLAGVHPDLVRVVHRAAQMAVAEEDFTVLEGVRSDEQAYVNFGKGRTPAECTAAGCAAKFAQPKLAKVTWLKNPLNSVHRKQKDGFGHAVDLAPYPIDWNDIPRFDRQAALMMRAAAAEGVRITWGADWDSDGKPHERGESDSPHFQLAR</sequence>
<comment type="caution">
    <text evidence="3">The sequence shown here is derived from an EMBL/GenBank/DDBJ whole genome shotgun (WGS) entry which is preliminary data.</text>
</comment>
<evidence type="ECO:0000313" key="4">
    <source>
        <dbReference type="Proteomes" id="UP000318681"/>
    </source>
</evidence>